<evidence type="ECO:0000256" key="4">
    <source>
        <dbReference type="ARBA" id="ARBA00022989"/>
    </source>
</evidence>
<keyword evidence="5" id="KW-0406">Ion transport</keyword>
<keyword evidence="2" id="KW-0813">Transport</keyword>
<dbReference type="Pfam" id="PF07885">
    <property type="entry name" value="Ion_trans_2"/>
    <property type="match status" value="1"/>
</dbReference>
<evidence type="ECO:0000256" key="8">
    <source>
        <dbReference type="SAM" id="Phobius"/>
    </source>
</evidence>
<evidence type="ECO:0000259" key="9">
    <source>
        <dbReference type="Pfam" id="PF07885"/>
    </source>
</evidence>
<dbReference type="InterPro" id="IPR027359">
    <property type="entry name" value="Volt_channel_dom_sf"/>
</dbReference>
<evidence type="ECO:0000256" key="7">
    <source>
        <dbReference type="ARBA" id="ARBA00023303"/>
    </source>
</evidence>
<gene>
    <name evidence="10" type="ORF">T9R20_16370</name>
</gene>
<dbReference type="Gene3D" id="1.10.287.70">
    <property type="match status" value="1"/>
</dbReference>
<dbReference type="GO" id="GO:0034220">
    <property type="term" value="P:monoatomic ion transmembrane transport"/>
    <property type="evidence" value="ECO:0007669"/>
    <property type="project" value="UniProtKB-KW"/>
</dbReference>
<feature type="transmembrane region" description="Helical" evidence="8">
    <location>
        <begin position="112"/>
        <end position="130"/>
    </location>
</feature>
<dbReference type="InterPro" id="IPR013099">
    <property type="entry name" value="K_chnl_dom"/>
</dbReference>
<dbReference type="SUPFAM" id="SSF81324">
    <property type="entry name" value="Voltage-gated potassium channels"/>
    <property type="match status" value="1"/>
</dbReference>
<proteinExistence type="predicted"/>
<evidence type="ECO:0000313" key="10">
    <source>
        <dbReference type="EMBL" id="WQB70252.1"/>
    </source>
</evidence>
<evidence type="ECO:0000256" key="1">
    <source>
        <dbReference type="ARBA" id="ARBA00004141"/>
    </source>
</evidence>
<feature type="transmembrane region" description="Helical" evidence="8">
    <location>
        <begin position="175"/>
        <end position="199"/>
    </location>
</feature>
<dbReference type="Proteomes" id="UP001324533">
    <property type="component" value="Chromosome"/>
</dbReference>
<evidence type="ECO:0000256" key="5">
    <source>
        <dbReference type="ARBA" id="ARBA00023065"/>
    </source>
</evidence>
<reference evidence="10 11" key="1">
    <citation type="submission" date="2023-06" db="EMBL/GenBank/DDBJ databases">
        <title>Rock-solubilizing bacteria, Microbacterium invictum, promotes re-establishment of vegetation in rocky wasteland by accelerating rock bio-weathering and reshaping soil bacterial community.</title>
        <authorList>
            <person name="Liu C."/>
        </authorList>
    </citation>
    <scope>NUCLEOTIDE SEQUENCE [LARGE SCALE GENOMIC DNA]</scope>
    <source>
        <strain evidence="10 11">X-18</strain>
    </source>
</reference>
<protein>
    <submittedName>
        <fullName evidence="10">Potassium channel family protein</fullName>
    </submittedName>
</protein>
<sequence length="238" mass="25872">MTQERWHQLTYWPLIITSVIFIVVYSWQVIADLQGPAYAVARIIIGVTWVVFAVDYVVRFALAEPRWKWFRGHLFDLAVVAIPALRPLRLLRALTVVQALQRTAGSAIRSRVAIYGAGAAAILIWIAALAVLEAERGAPGANIENFGDAVWWAFVTITTVGYGDFYPVTTWGRIVAVLLMCGGIAVVGVVTATVSSWVIERAAATAGDDNEPATRGQMRELAQQLAAVSAKLGDPPAR</sequence>
<evidence type="ECO:0000313" key="11">
    <source>
        <dbReference type="Proteomes" id="UP001324533"/>
    </source>
</evidence>
<feature type="domain" description="Potassium channel" evidence="9">
    <location>
        <begin position="125"/>
        <end position="199"/>
    </location>
</feature>
<accession>A0ABZ0VEM1</accession>
<keyword evidence="6 8" id="KW-0472">Membrane</keyword>
<dbReference type="RefSeq" id="WP_322410402.1">
    <property type="nucleotide sequence ID" value="NZ_CP139779.1"/>
</dbReference>
<keyword evidence="4 8" id="KW-1133">Transmembrane helix</keyword>
<feature type="transmembrane region" description="Helical" evidence="8">
    <location>
        <begin position="150"/>
        <end position="168"/>
    </location>
</feature>
<comment type="subcellular location">
    <subcellularLocation>
        <location evidence="1">Membrane</location>
        <topology evidence="1">Multi-pass membrane protein</topology>
    </subcellularLocation>
</comment>
<dbReference type="PANTHER" id="PTHR11537:SF254">
    <property type="entry name" value="POTASSIUM VOLTAGE-GATED CHANNEL PROTEIN SHAB"/>
    <property type="match status" value="1"/>
</dbReference>
<dbReference type="InterPro" id="IPR028325">
    <property type="entry name" value="VG_K_chnl"/>
</dbReference>
<dbReference type="Gene3D" id="1.20.5.110">
    <property type="match status" value="1"/>
</dbReference>
<keyword evidence="11" id="KW-1185">Reference proteome</keyword>
<keyword evidence="7 10" id="KW-0407">Ion channel</keyword>
<name>A0ABZ0VEM1_9MICO</name>
<dbReference type="EMBL" id="CP139779">
    <property type="protein sequence ID" value="WQB70252.1"/>
    <property type="molecule type" value="Genomic_DNA"/>
</dbReference>
<feature type="transmembrane region" description="Helical" evidence="8">
    <location>
        <begin position="37"/>
        <end position="58"/>
    </location>
</feature>
<dbReference type="PANTHER" id="PTHR11537">
    <property type="entry name" value="VOLTAGE-GATED POTASSIUM CHANNEL"/>
    <property type="match status" value="1"/>
</dbReference>
<organism evidence="10 11">
    <name type="scientific">Microbacterium invictum</name>
    <dbReference type="NCBI Taxonomy" id="515415"/>
    <lineage>
        <taxon>Bacteria</taxon>
        <taxon>Bacillati</taxon>
        <taxon>Actinomycetota</taxon>
        <taxon>Actinomycetes</taxon>
        <taxon>Micrococcales</taxon>
        <taxon>Microbacteriaceae</taxon>
        <taxon>Microbacterium</taxon>
    </lineage>
</organism>
<evidence type="ECO:0000256" key="6">
    <source>
        <dbReference type="ARBA" id="ARBA00023136"/>
    </source>
</evidence>
<keyword evidence="3 8" id="KW-0812">Transmembrane</keyword>
<feature type="transmembrane region" description="Helical" evidence="8">
    <location>
        <begin position="12"/>
        <end position="31"/>
    </location>
</feature>
<evidence type="ECO:0000256" key="3">
    <source>
        <dbReference type="ARBA" id="ARBA00022692"/>
    </source>
</evidence>
<dbReference type="Gene3D" id="1.20.120.350">
    <property type="entry name" value="Voltage-gated potassium channels. Chain C"/>
    <property type="match status" value="1"/>
</dbReference>
<evidence type="ECO:0000256" key="2">
    <source>
        <dbReference type="ARBA" id="ARBA00022448"/>
    </source>
</evidence>